<feature type="binding site" evidence="2">
    <location>
        <position position="42"/>
    </location>
    <ligand>
        <name>ATP</name>
        <dbReference type="ChEBI" id="CHEBI:30616"/>
    </ligand>
</feature>
<feature type="domain" description="Protein kinase" evidence="3">
    <location>
        <begin position="13"/>
        <end position="246"/>
    </location>
</feature>
<dbReference type="PROSITE" id="PS00107">
    <property type="entry name" value="PROTEIN_KINASE_ATP"/>
    <property type="match status" value="1"/>
</dbReference>
<name>A0A6A3ACU4_HIBSY</name>
<evidence type="ECO:0000313" key="4">
    <source>
        <dbReference type="EMBL" id="KAE8700742.1"/>
    </source>
</evidence>
<dbReference type="EMBL" id="VEPZ02001028">
    <property type="protein sequence ID" value="KAE8700742.1"/>
    <property type="molecule type" value="Genomic_DNA"/>
</dbReference>
<dbReference type="GO" id="GO:0004672">
    <property type="term" value="F:protein kinase activity"/>
    <property type="evidence" value="ECO:0007669"/>
    <property type="project" value="InterPro"/>
</dbReference>
<protein>
    <submittedName>
        <fullName evidence="4">Detected protein of confused Function</fullName>
    </submittedName>
</protein>
<keyword evidence="5" id="KW-1185">Reference proteome</keyword>
<dbReference type="SUPFAM" id="SSF56112">
    <property type="entry name" value="Protein kinase-like (PK-like)"/>
    <property type="match status" value="1"/>
</dbReference>
<dbReference type="FunFam" id="3.30.200.20:FF:000099">
    <property type="entry name" value="Serine/threonine-protein kinase BLUS1"/>
    <property type="match status" value="1"/>
</dbReference>
<dbReference type="Gene3D" id="3.30.200.20">
    <property type="entry name" value="Phosphorylase Kinase, domain 1"/>
    <property type="match status" value="1"/>
</dbReference>
<evidence type="ECO:0000313" key="5">
    <source>
        <dbReference type="Proteomes" id="UP000436088"/>
    </source>
</evidence>
<dbReference type="Gene3D" id="1.10.510.10">
    <property type="entry name" value="Transferase(Phosphotransferase) domain 1"/>
    <property type="match status" value="1"/>
</dbReference>
<evidence type="ECO:0000256" key="2">
    <source>
        <dbReference type="PROSITE-ProRule" id="PRU10141"/>
    </source>
</evidence>
<dbReference type="AlphaFoldDB" id="A0A6A3ACU4"/>
<sequence length="321" mass="36231">MEKKKYPIGPDYYILHEEVGHGVSASVRRALCIPFDEVVAIKILDFERDNCDLNNISREAQTMVLVDHPNVLKSHCSFVSEHNLWVVMPYMSGGSCLHILKAAYPDGFEEAGNILIDSKGGIKLGDFGVSACIFDSGDRQRMRNTFVGTPCWMAPEVMEQLHGYDFKADIWSFGITALELAHGHAPFSKYPPMKVLLMTLQNAPPGLDYERDKKFSKSFKQMIASCLVKDPSKRPSAKKLLKHPFFKQARSNDFIARTLLDGLPALGDRIQALKRKEEDMLAQKKMPDGEKEELSQSEYKRGISEWNFNLEDVKAQASLVQ</sequence>
<dbReference type="InterPro" id="IPR047173">
    <property type="entry name" value="STRAD_A/B-like"/>
</dbReference>
<dbReference type="PANTHER" id="PTHR48014:SF24">
    <property type="entry name" value="PROTEIN KINASE SUPERFAMILY PROTEIN"/>
    <property type="match status" value="1"/>
</dbReference>
<reference evidence="4" key="1">
    <citation type="submission" date="2019-09" db="EMBL/GenBank/DDBJ databases">
        <title>Draft genome information of white flower Hibiscus syriacus.</title>
        <authorList>
            <person name="Kim Y.-M."/>
        </authorList>
    </citation>
    <scope>NUCLEOTIDE SEQUENCE [LARGE SCALE GENOMIC DNA]</scope>
    <source>
        <strain evidence="4">YM2019G1</strain>
    </source>
</reference>
<organism evidence="4 5">
    <name type="scientific">Hibiscus syriacus</name>
    <name type="common">Rose of Sharon</name>
    <dbReference type="NCBI Taxonomy" id="106335"/>
    <lineage>
        <taxon>Eukaryota</taxon>
        <taxon>Viridiplantae</taxon>
        <taxon>Streptophyta</taxon>
        <taxon>Embryophyta</taxon>
        <taxon>Tracheophyta</taxon>
        <taxon>Spermatophyta</taxon>
        <taxon>Magnoliopsida</taxon>
        <taxon>eudicotyledons</taxon>
        <taxon>Gunneridae</taxon>
        <taxon>Pentapetalae</taxon>
        <taxon>rosids</taxon>
        <taxon>malvids</taxon>
        <taxon>Malvales</taxon>
        <taxon>Malvaceae</taxon>
        <taxon>Malvoideae</taxon>
        <taxon>Hibiscus</taxon>
    </lineage>
</organism>
<dbReference type="PANTHER" id="PTHR48014">
    <property type="entry name" value="SERINE/THREONINE-PROTEIN KINASE FRAY2"/>
    <property type="match status" value="1"/>
</dbReference>
<evidence type="ECO:0000259" key="3">
    <source>
        <dbReference type="PROSITE" id="PS50011"/>
    </source>
</evidence>
<dbReference type="InterPro" id="IPR017441">
    <property type="entry name" value="Protein_kinase_ATP_BS"/>
</dbReference>
<dbReference type="InterPro" id="IPR000719">
    <property type="entry name" value="Prot_kinase_dom"/>
</dbReference>
<comment type="similarity">
    <text evidence="1">Belongs to the protein kinase superfamily. STE Ser/Thr protein kinase family. STE20 subfamily.</text>
</comment>
<proteinExistence type="inferred from homology"/>
<dbReference type="Pfam" id="PF00069">
    <property type="entry name" value="Pkinase"/>
    <property type="match status" value="2"/>
</dbReference>
<dbReference type="PROSITE" id="PS50011">
    <property type="entry name" value="PROTEIN_KINASE_DOM"/>
    <property type="match status" value="1"/>
</dbReference>
<accession>A0A6A3ACU4</accession>
<comment type="caution">
    <text evidence="4">The sequence shown here is derived from an EMBL/GenBank/DDBJ whole genome shotgun (WGS) entry which is preliminary data.</text>
</comment>
<dbReference type="Proteomes" id="UP000436088">
    <property type="component" value="Unassembled WGS sequence"/>
</dbReference>
<evidence type="ECO:0000256" key="1">
    <source>
        <dbReference type="ARBA" id="ARBA00008874"/>
    </source>
</evidence>
<dbReference type="GO" id="GO:0043539">
    <property type="term" value="F:protein serine/threonine kinase activator activity"/>
    <property type="evidence" value="ECO:0007669"/>
    <property type="project" value="InterPro"/>
</dbReference>
<keyword evidence="2" id="KW-0547">Nucleotide-binding</keyword>
<keyword evidence="2" id="KW-0067">ATP-binding</keyword>
<gene>
    <name evidence="4" type="ORF">F3Y22_tig00110556pilonHSYRG00670</name>
</gene>
<dbReference type="InterPro" id="IPR011009">
    <property type="entry name" value="Kinase-like_dom_sf"/>
</dbReference>
<dbReference type="GO" id="GO:0005524">
    <property type="term" value="F:ATP binding"/>
    <property type="evidence" value="ECO:0007669"/>
    <property type="project" value="UniProtKB-UniRule"/>
</dbReference>